<evidence type="ECO:0000313" key="1">
    <source>
        <dbReference type="EMBL" id="CAF4450941.1"/>
    </source>
</evidence>
<proteinExistence type="predicted"/>
<evidence type="ECO:0000313" key="2">
    <source>
        <dbReference type="Proteomes" id="UP000663844"/>
    </source>
</evidence>
<dbReference type="Gene3D" id="2.120.10.30">
    <property type="entry name" value="TolB, C-terminal domain"/>
    <property type="match status" value="1"/>
</dbReference>
<protein>
    <submittedName>
        <fullName evidence="1">Uncharacterized protein</fullName>
    </submittedName>
</protein>
<name>A0A820SJJ1_9BILA</name>
<feature type="non-terminal residue" evidence="1">
    <location>
        <position position="88"/>
    </location>
</feature>
<sequence length="88" mass="10171">MDQLNYPTDVIVDRQNHSIIIADYGNRRVIQWLNQNQQILIENIDCYGLAMDKHGFLYVSDLEINKVRGRRWKMGEYNEGVIVTGGSG</sequence>
<dbReference type="EMBL" id="CAJOAZ010032908">
    <property type="protein sequence ID" value="CAF4450941.1"/>
    <property type="molecule type" value="Genomic_DNA"/>
</dbReference>
<dbReference type="AlphaFoldDB" id="A0A820SJJ1"/>
<gene>
    <name evidence="1" type="ORF">OXD698_LOCUS54391</name>
</gene>
<dbReference type="SUPFAM" id="SSF101898">
    <property type="entry name" value="NHL repeat"/>
    <property type="match status" value="1"/>
</dbReference>
<dbReference type="Proteomes" id="UP000663844">
    <property type="component" value="Unassembled WGS sequence"/>
</dbReference>
<organism evidence="1 2">
    <name type="scientific">Adineta steineri</name>
    <dbReference type="NCBI Taxonomy" id="433720"/>
    <lineage>
        <taxon>Eukaryota</taxon>
        <taxon>Metazoa</taxon>
        <taxon>Spiralia</taxon>
        <taxon>Gnathifera</taxon>
        <taxon>Rotifera</taxon>
        <taxon>Eurotatoria</taxon>
        <taxon>Bdelloidea</taxon>
        <taxon>Adinetida</taxon>
        <taxon>Adinetidae</taxon>
        <taxon>Adineta</taxon>
    </lineage>
</organism>
<reference evidence="1" key="1">
    <citation type="submission" date="2021-02" db="EMBL/GenBank/DDBJ databases">
        <authorList>
            <person name="Nowell W R."/>
        </authorList>
    </citation>
    <scope>NUCLEOTIDE SEQUENCE</scope>
</reference>
<accession>A0A820SJJ1</accession>
<dbReference type="InterPro" id="IPR011042">
    <property type="entry name" value="6-blade_b-propeller_TolB-like"/>
</dbReference>
<comment type="caution">
    <text evidence="1">The sequence shown here is derived from an EMBL/GenBank/DDBJ whole genome shotgun (WGS) entry which is preliminary data.</text>
</comment>